<feature type="region of interest" description="Disordered" evidence="1">
    <location>
        <begin position="159"/>
        <end position="189"/>
    </location>
</feature>
<reference evidence="2" key="2">
    <citation type="journal article" date="2023" name="Microbiol Resour">
        <title>Decontamination and Annotation of the Draft Genome Sequence of the Oomycete Lagenidium giganteum ARSEF 373.</title>
        <authorList>
            <person name="Morgan W.R."/>
            <person name="Tartar A."/>
        </authorList>
    </citation>
    <scope>NUCLEOTIDE SEQUENCE</scope>
    <source>
        <strain evidence="2">ARSEF 373</strain>
    </source>
</reference>
<evidence type="ECO:0000256" key="1">
    <source>
        <dbReference type="SAM" id="MobiDB-lite"/>
    </source>
</evidence>
<proteinExistence type="predicted"/>
<organism evidence="2 3">
    <name type="scientific">Lagenidium giganteum</name>
    <dbReference type="NCBI Taxonomy" id="4803"/>
    <lineage>
        <taxon>Eukaryota</taxon>
        <taxon>Sar</taxon>
        <taxon>Stramenopiles</taxon>
        <taxon>Oomycota</taxon>
        <taxon>Peronosporomycetes</taxon>
        <taxon>Pythiales</taxon>
        <taxon>Pythiaceae</taxon>
    </lineage>
</organism>
<feature type="compositionally biased region" description="Basic and acidic residues" evidence="1">
    <location>
        <begin position="178"/>
        <end position="188"/>
    </location>
</feature>
<accession>A0AAV2YJ85</accession>
<dbReference type="EMBL" id="DAKRPA010000265">
    <property type="protein sequence ID" value="DAZ94171.1"/>
    <property type="molecule type" value="Genomic_DNA"/>
</dbReference>
<protein>
    <submittedName>
        <fullName evidence="2">Uncharacterized protein</fullName>
    </submittedName>
</protein>
<sequence>MLVTAPKMSQPRSRTDATVAKPLLLSTDAPMSSSSHSDLSAPETSEDETSSSLSSLAHSDRSSLPSIEVFECGVASFLTDARIGKYPFDSGRVESRYLKTSKTALETLCLTPSQVHLRGSKTDQQGIRKDICFTKSGSRRIWSAVAALILLKNAKKGNHNTEMLGNTRPPSRQSSSSQREKRRCDGFARVRARLPVHPSTWAVA</sequence>
<gene>
    <name evidence="2" type="ORF">N0F65_008263</name>
</gene>
<dbReference type="Proteomes" id="UP001146120">
    <property type="component" value="Unassembled WGS sequence"/>
</dbReference>
<evidence type="ECO:0000313" key="2">
    <source>
        <dbReference type="EMBL" id="DAZ94171.1"/>
    </source>
</evidence>
<feature type="compositionally biased region" description="Polar residues" evidence="1">
    <location>
        <begin position="29"/>
        <end position="38"/>
    </location>
</feature>
<feature type="region of interest" description="Disordered" evidence="1">
    <location>
        <begin position="1"/>
        <end position="57"/>
    </location>
</feature>
<reference evidence="2" key="1">
    <citation type="submission" date="2022-11" db="EMBL/GenBank/DDBJ databases">
        <authorList>
            <person name="Morgan W.R."/>
            <person name="Tartar A."/>
        </authorList>
    </citation>
    <scope>NUCLEOTIDE SEQUENCE</scope>
    <source>
        <strain evidence="2">ARSEF 373</strain>
    </source>
</reference>
<feature type="compositionally biased region" description="Low complexity" evidence="1">
    <location>
        <begin position="168"/>
        <end position="177"/>
    </location>
</feature>
<comment type="caution">
    <text evidence="2">The sequence shown here is derived from an EMBL/GenBank/DDBJ whole genome shotgun (WGS) entry which is preliminary data.</text>
</comment>
<name>A0AAV2YJ85_9STRA</name>
<keyword evidence="3" id="KW-1185">Reference proteome</keyword>
<evidence type="ECO:0000313" key="3">
    <source>
        <dbReference type="Proteomes" id="UP001146120"/>
    </source>
</evidence>
<dbReference type="AlphaFoldDB" id="A0AAV2YJ85"/>
<feature type="non-terminal residue" evidence="2">
    <location>
        <position position="204"/>
    </location>
</feature>